<reference evidence="2 3" key="1">
    <citation type="journal article" date="2017" name="Curr. Biol.">
        <title>Genome architecture and evolution of a unichromosomal asexual nematode.</title>
        <authorList>
            <person name="Fradin H."/>
            <person name="Zegar C."/>
            <person name="Gutwein M."/>
            <person name="Lucas J."/>
            <person name="Kovtun M."/>
            <person name="Corcoran D."/>
            <person name="Baugh L.R."/>
            <person name="Kiontke K."/>
            <person name="Gunsalus K."/>
            <person name="Fitch D.H."/>
            <person name="Piano F."/>
        </authorList>
    </citation>
    <scope>NUCLEOTIDE SEQUENCE [LARGE SCALE GENOMIC DNA]</scope>
    <source>
        <strain evidence="2">PF1309</strain>
    </source>
</reference>
<dbReference type="Proteomes" id="UP000218231">
    <property type="component" value="Unassembled WGS sequence"/>
</dbReference>
<keyword evidence="3" id="KW-1185">Reference proteome</keyword>
<organism evidence="2 3">
    <name type="scientific">Diploscapter pachys</name>
    <dbReference type="NCBI Taxonomy" id="2018661"/>
    <lineage>
        <taxon>Eukaryota</taxon>
        <taxon>Metazoa</taxon>
        <taxon>Ecdysozoa</taxon>
        <taxon>Nematoda</taxon>
        <taxon>Chromadorea</taxon>
        <taxon>Rhabditida</taxon>
        <taxon>Rhabditina</taxon>
        <taxon>Rhabditomorpha</taxon>
        <taxon>Rhabditoidea</taxon>
        <taxon>Rhabditidae</taxon>
        <taxon>Diploscapter</taxon>
    </lineage>
</organism>
<evidence type="ECO:0000313" key="3">
    <source>
        <dbReference type="Proteomes" id="UP000218231"/>
    </source>
</evidence>
<name>A0A2A2JWD2_9BILA</name>
<feature type="compositionally biased region" description="Polar residues" evidence="1">
    <location>
        <begin position="63"/>
        <end position="74"/>
    </location>
</feature>
<evidence type="ECO:0000313" key="2">
    <source>
        <dbReference type="EMBL" id="PAV65988.1"/>
    </source>
</evidence>
<dbReference type="AlphaFoldDB" id="A0A2A2JWD2"/>
<evidence type="ECO:0000256" key="1">
    <source>
        <dbReference type="SAM" id="MobiDB-lite"/>
    </source>
</evidence>
<sequence>MSPSWIVGAIESPRPLAQVSSAGGDDVIACTHDRGNLSNSDSTGPSANVAPMPPAPVAQSPSKSSSGFIAISAS</sequence>
<accession>A0A2A2JWD2</accession>
<proteinExistence type="predicted"/>
<dbReference type="EMBL" id="LIAE01010175">
    <property type="protein sequence ID" value="PAV65988.1"/>
    <property type="molecule type" value="Genomic_DNA"/>
</dbReference>
<feature type="region of interest" description="Disordered" evidence="1">
    <location>
        <begin position="31"/>
        <end position="74"/>
    </location>
</feature>
<gene>
    <name evidence="2" type="ORF">WR25_19865</name>
</gene>
<protein>
    <submittedName>
        <fullName evidence="2">Uncharacterized protein</fullName>
    </submittedName>
</protein>
<comment type="caution">
    <text evidence="2">The sequence shown here is derived from an EMBL/GenBank/DDBJ whole genome shotgun (WGS) entry which is preliminary data.</text>
</comment>